<feature type="transmembrane region" description="Helical" evidence="1">
    <location>
        <begin position="105"/>
        <end position="122"/>
    </location>
</feature>
<accession>A0A5R9IQ29</accession>
<dbReference type="PANTHER" id="PTHR33979">
    <property type="entry name" value="OS02G0221600 PROTEIN"/>
    <property type="match status" value="1"/>
</dbReference>
<keyword evidence="1" id="KW-1133">Transmembrane helix</keyword>
<evidence type="ECO:0000313" key="2">
    <source>
        <dbReference type="EMBL" id="TLU67645.1"/>
    </source>
</evidence>
<organism evidence="2 3">
    <name type="scientific">Thalassotalea litorea</name>
    <dbReference type="NCBI Taxonomy" id="2020715"/>
    <lineage>
        <taxon>Bacteria</taxon>
        <taxon>Pseudomonadati</taxon>
        <taxon>Pseudomonadota</taxon>
        <taxon>Gammaproteobacteria</taxon>
        <taxon>Alteromonadales</taxon>
        <taxon>Colwelliaceae</taxon>
        <taxon>Thalassotalea</taxon>
    </lineage>
</organism>
<feature type="transmembrane region" description="Helical" evidence="1">
    <location>
        <begin position="12"/>
        <end position="31"/>
    </location>
</feature>
<feature type="transmembrane region" description="Helical" evidence="1">
    <location>
        <begin position="156"/>
        <end position="173"/>
    </location>
</feature>
<sequence length="219" mass="24215">MKSIGLPLQNFWFLVLVAILLSQIPVVNIPFQWLESFFHEISHGLAAMLTGGRIIRIQLFANGAGLCTSAGGNSIVTAFSGYAGAVFFGMLMYLGTGAHRQGAKIISTMLIVLILLTCVLWVKDILTAFICFVLGAIFVLKLTYSRATWLAPILKIIALIVMLNALQSPWYLWSTPQKNDAYSLAQLTYIPAFVWILIWLTMAIWALLFLGRRSQGSKA</sequence>
<dbReference type="OrthoDB" id="7425566at2"/>
<dbReference type="AlphaFoldDB" id="A0A5R9IQ29"/>
<gene>
    <name evidence="2" type="ORF">FE810_01480</name>
</gene>
<keyword evidence="1" id="KW-0812">Transmembrane</keyword>
<dbReference type="InterPro" id="IPR049500">
    <property type="entry name" value="Peptidase_M50B-like"/>
</dbReference>
<feature type="transmembrane region" description="Helical" evidence="1">
    <location>
        <begin position="75"/>
        <end position="93"/>
    </location>
</feature>
<comment type="caution">
    <text evidence="2">The sequence shown here is derived from an EMBL/GenBank/DDBJ whole genome shotgun (WGS) entry which is preliminary data.</text>
</comment>
<proteinExistence type="predicted"/>
<dbReference type="EMBL" id="VCBC01000002">
    <property type="protein sequence ID" value="TLU67645.1"/>
    <property type="molecule type" value="Genomic_DNA"/>
</dbReference>
<dbReference type="PANTHER" id="PTHR33979:SF2">
    <property type="entry name" value="PEPTIDASE M50B-LIKE-DOMAIN-CONTAINING PROTEIN"/>
    <property type="match status" value="1"/>
</dbReference>
<protein>
    <submittedName>
        <fullName evidence="2">M50 family metallopeptidase</fullName>
    </submittedName>
</protein>
<feature type="transmembrane region" description="Helical" evidence="1">
    <location>
        <begin position="128"/>
        <end position="144"/>
    </location>
</feature>
<evidence type="ECO:0000256" key="1">
    <source>
        <dbReference type="SAM" id="Phobius"/>
    </source>
</evidence>
<evidence type="ECO:0000313" key="3">
    <source>
        <dbReference type="Proteomes" id="UP000307790"/>
    </source>
</evidence>
<keyword evidence="3" id="KW-1185">Reference proteome</keyword>
<dbReference type="Proteomes" id="UP000307790">
    <property type="component" value="Unassembled WGS sequence"/>
</dbReference>
<feature type="transmembrane region" description="Helical" evidence="1">
    <location>
        <begin position="193"/>
        <end position="211"/>
    </location>
</feature>
<dbReference type="RefSeq" id="WP_138318248.1">
    <property type="nucleotide sequence ID" value="NZ_VCBC01000002.1"/>
</dbReference>
<keyword evidence="1" id="KW-0472">Membrane</keyword>
<reference evidence="2 3" key="1">
    <citation type="submission" date="2019-05" db="EMBL/GenBank/DDBJ databases">
        <title>Genome sequences of Thalassotalea litorea 1K03283.</title>
        <authorList>
            <person name="Zhang D."/>
        </authorList>
    </citation>
    <scope>NUCLEOTIDE SEQUENCE [LARGE SCALE GENOMIC DNA]</scope>
    <source>
        <strain evidence="2 3">MCCC 1K03283</strain>
    </source>
</reference>
<name>A0A5R9IQ29_9GAMM</name>
<dbReference type="Pfam" id="PF13398">
    <property type="entry name" value="Peptidase_M50B"/>
    <property type="match status" value="1"/>
</dbReference>